<sequence>MFTCDFPLKDCLVQSHTKRSSTPPVDFLPELRGKALCLKKALYGMGQAGWFWWKFLSGILGWMGFVATGVDQSLYIFWNEEAVIAIWVHVDDGDVISNLLDKVSDFKTALCAELDIKWSDKVQQIVGLECAIGEGEVAIAQQRLTNSILNAYPRPVLRRDSPLPTLPMGSLVPDEAILDPTPFQSVIRSLAYLVGGSRPDLAFAMNYLAHHSMGPTAAHWDLLDHVIGYLLKT</sequence>
<keyword evidence="3" id="KW-1185">Reference proteome</keyword>
<dbReference type="Pfam" id="PF07727">
    <property type="entry name" value="RVT_2"/>
    <property type="match status" value="1"/>
</dbReference>
<evidence type="ECO:0000259" key="1">
    <source>
        <dbReference type="Pfam" id="PF07727"/>
    </source>
</evidence>
<evidence type="ECO:0000313" key="2">
    <source>
        <dbReference type="EMBL" id="MBW0584850.1"/>
    </source>
</evidence>
<dbReference type="AlphaFoldDB" id="A0A9Q3KN72"/>
<dbReference type="EMBL" id="AVOT02119221">
    <property type="protein sequence ID" value="MBW0584850.1"/>
    <property type="molecule type" value="Genomic_DNA"/>
</dbReference>
<dbReference type="Proteomes" id="UP000765509">
    <property type="component" value="Unassembled WGS sequence"/>
</dbReference>
<proteinExistence type="predicted"/>
<gene>
    <name evidence="2" type="ORF">O181_124565</name>
</gene>
<organism evidence="2 3">
    <name type="scientific">Austropuccinia psidii MF-1</name>
    <dbReference type="NCBI Taxonomy" id="1389203"/>
    <lineage>
        <taxon>Eukaryota</taxon>
        <taxon>Fungi</taxon>
        <taxon>Dikarya</taxon>
        <taxon>Basidiomycota</taxon>
        <taxon>Pucciniomycotina</taxon>
        <taxon>Pucciniomycetes</taxon>
        <taxon>Pucciniales</taxon>
        <taxon>Sphaerophragmiaceae</taxon>
        <taxon>Austropuccinia</taxon>
    </lineage>
</organism>
<dbReference type="InterPro" id="IPR013103">
    <property type="entry name" value="RVT_2"/>
</dbReference>
<name>A0A9Q3KN72_9BASI</name>
<reference evidence="2" key="1">
    <citation type="submission" date="2021-03" db="EMBL/GenBank/DDBJ databases">
        <title>Draft genome sequence of rust myrtle Austropuccinia psidii MF-1, a brazilian biotype.</title>
        <authorList>
            <person name="Quecine M.C."/>
            <person name="Pachon D.M.R."/>
            <person name="Bonatelli M.L."/>
            <person name="Correr F.H."/>
            <person name="Franceschini L.M."/>
            <person name="Leite T.F."/>
            <person name="Margarido G.R.A."/>
            <person name="Almeida C.A."/>
            <person name="Ferrarezi J.A."/>
            <person name="Labate C.A."/>
        </authorList>
    </citation>
    <scope>NUCLEOTIDE SEQUENCE</scope>
    <source>
        <strain evidence="2">MF-1</strain>
    </source>
</reference>
<evidence type="ECO:0000313" key="3">
    <source>
        <dbReference type="Proteomes" id="UP000765509"/>
    </source>
</evidence>
<accession>A0A9Q3KN72</accession>
<feature type="domain" description="Reverse transcriptase Ty1/copia-type" evidence="1">
    <location>
        <begin position="24"/>
        <end position="150"/>
    </location>
</feature>
<protein>
    <recommendedName>
        <fullName evidence="1">Reverse transcriptase Ty1/copia-type domain-containing protein</fullName>
    </recommendedName>
</protein>
<dbReference type="OrthoDB" id="3344688at2759"/>
<comment type="caution">
    <text evidence="2">The sequence shown here is derived from an EMBL/GenBank/DDBJ whole genome shotgun (WGS) entry which is preliminary data.</text>
</comment>